<dbReference type="GO" id="GO:0030313">
    <property type="term" value="C:cell envelope"/>
    <property type="evidence" value="ECO:0007669"/>
    <property type="project" value="UniProtKB-SubCell"/>
</dbReference>
<evidence type="ECO:0000259" key="5">
    <source>
        <dbReference type="Pfam" id="PF13407"/>
    </source>
</evidence>
<proteinExistence type="inferred from homology"/>
<comment type="similarity">
    <text evidence="2">Belongs to the bacterial solute-binding protein 2 family.</text>
</comment>
<dbReference type="InterPro" id="IPR028082">
    <property type="entry name" value="Peripla_BP_I"/>
</dbReference>
<dbReference type="EMBL" id="JAKRYL010000003">
    <property type="protein sequence ID" value="MCL7746199.1"/>
    <property type="molecule type" value="Genomic_DNA"/>
</dbReference>
<name>A0A9X1ZVD3_9BACI</name>
<comment type="subcellular location">
    <subcellularLocation>
        <location evidence="1">Cell envelope</location>
    </subcellularLocation>
</comment>
<gene>
    <name evidence="6" type="ORF">MF646_03615</name>
</gene>
<keyword evidence="3" id="KW-0732">Signal</keyword>
<dbReference type="PANTHER" id="PTHR46847">
    <property type="entry name" value="D-ALLOSE-BINDING PERIPLASMIC PROTEIN-RELATED"/>
    <property type="match status" value="1"/>
</dbReference>
<feature type="domain" description="Periplasmic binding protein" evidence="5">
    <location>
        <begin position="33"/>
        <end position="286"/>
    </location>
</feature>
<keyword evidence="4" id="KW-0812">Transmembrane</keyword>
<evidence type="ECO:0000256" key="4">
    <source>
        <dbReference type="SAM" id="Phobius"/>
    </source>
</evidence>
<keyword evidence="4" id="KW-0472">Membrane</keyword>
<feature type="transmembrane region" description="Helical" evidence="4">
    <location>
        <begin position="6"/>
        <end position="24"/>
    </location>
</feature>
<keyword evidence="4" id="KW-1133">Transmembrane helix</keyword>
<dbReference type="AlphaFoldDB" id="A0A9X1ZVD3"/>
<dbReference type="GO" id="GO:0030246">
    <property type="term" value="F:carbohydrate binding"/>
    <property type="evidence" value="ECO:0007669"/>
    <property type="project" value="UniProtKB-ARBA"/>
</dbReference>
<accession>A0A9X1ZVD3</accession>
<dbReference type="CDD" id="cd01536">
    <property type="entry name" value="PBP1_ABC_sugar_binding-like"/>
    <property type="match status" value="1"/>
</dbReference>
<dbReference type="Pfam" id="PF13407">
    <property type="entry name" value="Peripla_BP_4"/>
    <property type="match status" value="1"/>
</dbReference>
<dbReference type="PANTHER" id="PTHR46847:SF1">
    <property type="entry name" value="D-ALLOSE-BINDING PERIPLASMIC PROTEIN-RELATED"/>
    <property type="match status" value="1"/>
</dbReference>
<keyword evidence="7" id="KW-1185">Reference proteome</keyword>
<evidence type="ECO:0000256" key="2">
    <source>
        <dbReference type="ARBA" id="ARBA00007639"/>
    </source>
</evidence>
<sequence length="316" mass="34633">MKKRSIFLLITFIFTVIIVSFISFKEEKEKTNVVVVVKELNSQYFQIIKAGAEKGFQDLGLGGIVIAPIDGTVEEQVEMLENVLKEKPDILIVSPISPDPIIPILDRFADQNIPVLLLDTDDPWENKTAYIGTDNYDLGRKAGMLLASELQPGDKVAMIGGDNPVISGRRMNGAKISLEAVGIHIASEKTSISELSNDPIQIKETIEEILQNHPDLAGVIAVNDIIAIHVLETLKANGLNIPVIGADGIVDMLELIEKGTLQGTVVQNPYDMGYLSVLTALKVTNGDMIEMHVDSGVDLIVKENARRRIDFLKKLL</sequence>
<reference evidence="6" key="1">
    <citation type="submission" date="2022-02" db="EMBL/GenBank/DDBJ databases">
        <title>Halalkalibacter sp. nov. isolated from Lonar Lake, India.</title>
        <authorList>
            <person name="Joshi A."/>
            <person name="Thite S."/>
            <person name="Lodha T."/>
        </authorList>
    </citation>
    <scope>NUCLEOTIDE SEQUENCE</scope>
    <source>
        <strain evidence="6">MEB205</strain>
    </source>
</reference>
<evidence type="ECO:0000256" key="1">
    <source>
        <dbReference type="ARBA" id="ARBA00004196"/>
    </source>
</evidence>
<protein>
    <submittedName>
        <fullName evidence="6">Sugar ABC transporter substrate-binding protein</fullName>
    </submittedName>
</protein>
<evidence type="ECO:0000256" key="3">
    <source>
        <dbReference type="ARBA" id="ARBA00022729"/>
    </source>
</evidence>
<dbReference type="RefSeq" id="WP_250095127.1">
    <property type="nucleotide sequence ID" value="NZ_JAKRYL010000003.1"/>
</dbReference>
<dbReference type="Gene3D" id="3.40.50.2300">
    <property type="match status" value="2"/>
</dbReference>
<dbReference type="SUPFAM" id="SSF53822">
    <property type="entry name" value="Periplasmic binding protein-like I"/>
    <property type="match status" value="1"/>
</dbReference>
<evidence type="ECO:0000313" key="7">
    <source>
        <dbReference type="Proteomes" id="UP001139150"/>
    </source>
</evidence>
<dbReference type="Proteomes" id="UP001139150">
    <property type="component" value="Unassembled WGS sequence"/>
</dbReference>
<organism evidence="6 7">
    <name type="scientific">Halalkalibacter alkaliphilus</name>
    <dbReference type="NCBI Taxonomy" id="2917993"/>
    <lineage>
        <taxon>Bacteria</taxon>
        <taxon>Bacillati</taxon>
        <taxon>Bacillota</taxon>
        <taxon>Bacilli</taxon>
        <taxon>Bacillales</taxon>
        <taxon>Bacillaceae</taxon>
        <taxon>Halalkalibacter</taxon>
    </lineage>
</organism>
<dbReference type="InterPro" id="IPR025997">
    <property type="entry name" value="SBP_2_dom"/>
</dbReference>
<comment type="caution">
    <text evidence="6">The sequence shown here is derived from an EMBL/GenBank/DDBJ whole genome shotgun (WGS) entry which is preliminary data.</text>
</comment>
<evidence type="ECO:0000313" key="6">
    <source>
        <dbReference type="EMBL" id="MCL7746199.1"/>
    </source>
</evidence>